<feature type="transmembrane region" description="Helical" evidence="1">
    <location>
        <begin position="122"/>
        <end position="139"/>
    </location>
</feature>
<dbReference type="AlphaFoldDB" id="A0A4P6HM47"/>
<dbReference type="EMBL" id="CP026538">
    <property type="protein sequence ID" value="QAZ68095.1"/>
    <property type="molecule type" value="Genomic_DNA"/>
</dbReference>
<dbReference type="OrthoDB" id="5397694at2"/>
<evidence type="ECO:0000313" key="2">
    <source>
        <dbReference type="EMBL" id="QAZ68095.1"/>
    </source>
</evidence>
<dbReference type="KEGG" id="dcb:C3Y92_13010"/>
<sequence>MIASCIEGRIRFRHPALSDPELLEIVTSQLAAMPGITEIEANPRTGSVLVSHDASVATSDLVAMAEALAATHAEALAEAAPAKPAKKNMTPAQLKRRTQKIGLATCMAGAVATGLADTKAAHLTFGFALAGFAAWHLYMHRRRFLA</sequence>
<dbReference type="Pfam" id="PF19991">
    <property type="entry name" value="HMA_2"/>
    <property type="match status" value="1"/>
</dbReference>
<keyword evidence="1" id="KW-1133">Transmembrane helix</keyword>
<keyword evidence="3" id="KW-1185">Reference proteome</keyword>
<keyword evidence="1" id="KW-0812">Transmembrane</keyword>
<protein>
    <recommendedName>
        <fullName evidence="4">Copper chaperone</fullName>
    </recommendedName>
</protein>
<accession>A0A4P6HM47</accession>
<dbReference type="Proteomes" id="UP000293296">
    <property type="component" value="Chromosome"/>
</dbReference>
<gene>
    <name evidence="2" type="ORF">C3Y92_13010</name>
</gene>
<name>A0A4P6HM47_9BACT</name>
<evidence type="ECO:0000313" key="3">
    <source>
        <dbReference type="Proteomes" id="UP000293296"/>
    </source>
</evidence>
<reference evidence="2 3" key="1">
    <citation type="submission" date="2018-02" db="EMBL/GenBank/DDBJ databases">
        <title>Genome sequence of Desulfovibrio carbinolicus DSM 3852.</title>
        <authorList>
            <person name="Wilbanks E."/>
            <person name="Skennerton C.T."/>
            <person name="Orphan V.J."/>
        </authorList>
    </citation>
    <scope>NUCLEOTIDE SEQUENCE [LARGE SCALE GENOMIC DNA]</scope>
    <source>
        <strain evidence="2 3">DSM 3852</strain>
    </source>
</reference>
<organism evidence="2 3">
    <name type="scientific">Solidesulfovibrio carbinolicus</name>
    <dbReference type="NCBI Taxonomy" id="296842"/>
    <lineage>
        <taxon>Bacteria</taxon>
        <taxon>Pseudomonadati</taxon>
        <taxon>Thermodesulfobacteriota</taxon>
        <taxon>Desulfovibrionia</taxon>
        <taxon>Desulfovibrionales</taxon>
        <taxon>Desulfovibrionaceae</taxon>
        <taxon>Solidesulfovibrio</taxon>
    </lineage>
</organism>
<evidence type="ECO:0000256" key="1">
    <source>
        <dbReference type="SAM" id="Phobius"/>
    </source>
</evidence>
<evidence type="ECO:0008006" key="4">
    <source>
        <dbReference type="Google" id="ProtNLM"/>
    </source>
</evidence>
<dbReference type="RefSeq" id="WP_129353262.1">
    <property type="nucleotide sequence ID" value="NZ_CP026538.1"/>
</dbReference>
<proteinExistence type="predicted"/>
<keyword evidence="1" id="KW-0472">Membrane</keyword>